<name>A0A167W6V2_9BURK</name>
<gene>
    <name evidence="1" type="ORF">AYM40_02865</name>
</gene>
<dbReference type="Proteomes" id="UP000076852">
    <property type="component" value="Chromosome 1"/>
</dbReference>
<sequence length="187" mass="19709">MPVATVGCVVTYRDGSEAVITDGAGFAFVIADRPAAIVGSSLSNGDRIIETLWSELDAGVTVKDGEKIAGLFDPAWTPPPRKPVARFATRGATTARGGVVLEASSAWEVGETQRYAASIGDFVQYQDGSRARIITGVGIPGNANHAYAVVGSLLDNGDVITDSPHREPRTSTTFVPLDEHRVALTRQ</sequence>
<evidence type="ECO:0000313" key="1">
    <source>
        <dbReference type="EMBL" id="ANB74517.1"/>
    </source>
</evidence>
<dbReference type="KEGG" id="buz:AYM40_02865"/>
<evidence type="ECO:0000313" key="2">
    <source>
        <dbReference type="Proteomes" id="UP000076852"/>
    </source>
</evidence>
<evidence type="ECO:0008006" key="3">
    <source>
        <dbReference type="Google" id="ProtNLM"/>
    </source>
</evidence>
<reference evidence="1 2" key="1">
    <citation type="journal article" date="2016" name="Gene">
        <title>PacBio SMRT assembly of a complex multi-replicon genome reveals chlorocatechol degradative operon in a region of genome plasticity.</title>
        <authorList>
            <person name="Ricker N."/>
            <person name="Shen S.Y."/>
            <person name="Goordial J."/>
            <person name="Jin S."/>
            <person name="Fulthorpe R.R."/>
        </authorList>
    </citation>
    <scope>NUCLEOTIDE SEQUENCE [LARGE SCALE GENOMIC DNA]</scope>
    <source>
        <strain evidence="1 2">OLGA172</strain>
    </source>
</reference>
<proteinExistence type="predicted"/>
<dbReference type="EMBL" id="CP014578">
    <property type="protein sequence ID" value="ANB74517.1"/>
    <property type="molecule type" value="Genomic_DNA"/>
</dbReference>
<dbReference type="STRING" id="1804984.AYM40_02865"/>
<protein>
    <recommendedName>
        <fullName evidence="3">PAAR motif-containing protein</fullName>
    </recommendedName>
</protein>
<keyword evidence="2" id="KW-1185">Reference proteome</keyword>
<dbReference type="AlphaFoldDB" id="A0A167W6V2"/>
<organism evidence="1 2">
    <name type="scientific">Paraburkholderia phytofirmans OLGA172</name>
    <dbReference type="NCBI Taxonomy" id="1417228"/>
    <lineage>
        <taxon>Bacteria</taxon>
        <taxon>Pseudomonadati</taxon>
        <taxon>Pseudomonadota</taxon>
        <taxon>Betaproteobacteria</taxon>
        <taxon>Burkholderiales</taxon>
        <taxon>Burkholderiaceae</taxon>
        <taxon>Paraburkholderia</taxon>
    </lineage>
</organism>
<accession>A0A167W6V2</accession>